<dbReference type="InterPro" id="IPR036869">
    <property type="entry name" value="J_dom_sf"/>
</dbReference>
<evidence type="ECO:0000259" key="1">
    <source>
        <dbReference type="PROSITE" id="PS50076"/>
    </source>
</evidence>
<dbReference type="AlphaFoldDB" id="A0A1Z4V7D6"/>
<dbReference type="KEGG" id="dcm:NIES806_36650"/>
<dbReference type="SUPFAM" id="SSF46565">
    <property type="entry name" value="Chaperone J-domain"/>
    <property type="match status" value="1"/>
</dbReference>
<dbReference type="SMART" id="SM00271">
    <property type="entry name" value="DnaJ"/>
    <property type="match status" value="1"/>
</dbReference>
<accession>A0A1Z4V7D6</accession>
<dbReference type="EMBL" id="AP018316">
    <property type="protein sequence ID" value="BAZ87442.1"/>
    <property type="molecule type" value="Genomic_DNA"/>
</dbReference>
<name>A0A1Z4V7D6_9CYAN</name>
<proteinExistence type="predicted"/>
<protein>
    <submittedName>
        <fullName evidence="2">Chaperone DnaJ protein</fullName>
    </submittedName>
</protein>
<dbReference type="CDD" id="cd06257">
    <property type="entry name" value="DnaJ"/>
    <property type="match status" value="1"/>
</dbReference>
<dbReference type="OrthoDB" id="129696at2"/>
<dbReference type="Pfam" id="PF00226">
    <property type="entry name" value="DnaJ"/>
    <property type="match status" value="1"/>
</dbReference>
<dbReference type="PRINTS" id="PR00625">
    <property type="entry name" value="JDOMAIN"/>
</dbReference>
<dbReference type="PROSITE" id="PS50076">
    <property type="entry name" value="DNAJ_2"/>
    <property type="match status" value="1"/>
</dbReference>
<dbReference type="Gene3D" id="1.10.287.110">
    <property type="entry name" value="DnaJ domain"/>
    <property type="match status" value="1"/>
</dbReference>
<keyword evidence="3" id="KW-1185">Reference proteome</keyword>
<sequence length="98" mass="11191">MADYYEHLGISRGATSAQIKAAYHAKLREFPAHTYPEEFKAIRGAYEALRKGETNQADEFLKLRPLEAELNPEILKQLREKALAQLEVSLDDLIRATF</sequence>
<dbReference type="RefSeq" id="WP_096669467.1">
    <property type="nucleotide sequence ID" value="NZ_AP018316.1"/>
</dbReference>
<gene>
    <name evidence="2" type="primary">dnaJ</name>
    <name evidence="2" type="ORF">NIES806_36650</name>
</gene>
<dbReference type="Proteomes" id="UP000218702">
    <property type="component" value="Chromosome"/>
</dbReference>
<evidence type="ECO:0000313" key="3">
    <source>
        <dbReference type="Proteomes" id="UP000218702"/>
    </source>
</evidence>
<evidence type="ECO:0000313" key="2">
    <source>
        <dbReference type="EMBL" id="BAZ87442.1"/>
    </source>
</evidence>
<organism evidence="2 3">
    <name type="scientific">Dolichospermum compactum NIES-806</name>
    <dbReference type="NCBI Taxonomy" id="1973481"/>
    <lineage>
        <taxon>Bacteria</taxon>
        <taxon>Bacillati</taxon>
        <taxon>Cyanobacteriota</taxon>
        <taxon>Cyanophyceae</taxon>
        <taxon>Nostocales</taxon>
        <taxon>Aphanizomenonaceae</taxon>
        <taxon>Dolichospermum</taxon>
        <taxon>Dolichospermum compactum</taxon>
    </lineage>
</organism>
<feature type="domain" description="J" evidence="1">
    <location>
        <begin position="3"/>
        <end position="61"/>
    </location>
</feature>
<reference evidence="2 3" key="1">
    <citation type="submission" date="2017-06" db="EMBL/GenBank/DDBJ databases">
        <title>Genome sequencing of cyanobaciteial culture collection at National Institute for Environmental Studies (NIES).</title>
        <authorList>
            <person name="Hirose Y."/>
            <person name="Shimura Y."/>
            <person name="Fujisawa T."/>
            <person name="Nakamura Y."/>
            <person name="Kawachi M."/>
        </authorList>
    </citation>
    <scope>NUCLEOTIDE SEQUENCE [LARGE SCALE GENOMIC DNA]</scope>
    <source>
        <strain evidence="2 3">NIES-806</strain>
    </source>
</reference>
<dbReference type="InterPro" id="IPR001623">
    <property type="entry name" value="DnaJ_domain"/>
</dbReference>